<evidence type="ECO:0000313" key="2">
    <source>
        <dbReference type="EMBL" id="KAF5205447.1"/>
    </source>
</evidence>
<reference evidence="2 3" key="1">
    <citation type="submission" date="2020-06" db="EMBL/GenBank/DDBJ databases">
        <title>Transcriptomic and genomic resources for Thalictrum thalictroides and T. hernandezii: Facilitating candidate gene discovery in an emerging model plant lineage.</title>
        <authorList>
            <person name="Arias T."/>
            <person name="Riano-Pachon D.M."/>
            <person name="Di Stilio V.S."/>
        </authorList>
    </citation>
    <scope>NUCLEOTIDE SEQUENCE [LARGE SCALE GENOMIC DNA]</scope>
    <source>
        <strain evidence="3">cv. WT478/WT964</strain>
        <tissue evidence="2">Leaves</tissue>
    </source>
</reference>
<dbReference type="EMBL" id="JABWDY010004053">
    <property type="protein sequence ID" value="KAF5205447.1"/>
    <property type="molecule type" value="Genomic_DNA"/>
</dbReference>
<sequence>MSEEKQVTSSTLEQSLPVKRKRGRPRKDESLKRVQKPAPEIPKSESVKRNPSRSTTLSSNRDDAFLGQEVSGVLDGSFDAGYLVTVKVVGTNTVLRGVLFDSGFVHPISEANDVASSVRMLKKNEIPSPAPTSLHVSTQQSEAKNEHVQKVLTPIPLTVLPPEPEVKQMSPPKVHPCSSVPSKKISIDINQIPQVSPQALRQEEIINVSSSHIISEGQENDANQVVHSSRLSTCSKKSLDKVLQKASLTVESRKDIDGIHVLKQGKQPGPSDLSFRSNWIPEVRHQIVGFEQEQTIDGTLRGQAVDLNDTPVIAAADVVPAEPGGNLISDKAVEVNYNSAVAGSQCVATQLIAELSKMWGENHSQSKCDFPRKDEASYLNEKPPNKVMNTTQTKESKQKGDQLVGSSRVKFGNECSGNQ</sequence>
<feature type="region of interest" description="Disordered" evidence="1">
    <location>
        <begin position="375"/>
        <end position="419"/>
    </location>
</feature>
<organism evidence="2 3">
    <name type="scientific">Thalictrum thalictroides</name>
    <name type="common">Rue-anemone</name>
    <name type="synonym">Anemone thalictroides</name>
    <dbReference type="NCBI Taxonomy" id="46969"/>
    <lineage>
        <taxon>Eukaryota</taxon>
        <taxon>Viridiplantae</taxon>
        <taxon>Streptophyta</taxon>
        <taxon>Embryophyta</taxon>
        <taxon>Tracheophyta</taxon>
        <taxon>Spermatophyta</taxon>
        <taxon>Magnoliopsida</taxon>
        <taxon>Ranunculales</taxon>
        <taxon>Ranunculaceae</taxon>
        <taxon>Thalictroideae</taxon>
        <taxon>Thalictrum</taxon>
    </lineage>
</organism>
<dbReference type="AlphaFoldDB" id="A0A7J6X8Z9"/>
<keyword evidence="3" id="KW-1185">Reference proteome</keyword>
<dbReference type="OrthoDB" id="1910926at2759"/>
<feature type="region of interest" description="Disordered" evidence="1">
    <location>
        <begin position="1"/>
        <end position="61"/>
    </location>
</feature>
<dbReference type="Proteomes" id="UP000554482">
    <property type="component" value="Unassembled WGS sequence"/>
</dbReference>
<comment type="caution">
    <text evidence="2">The sequence shown here is derived from an EMBL/GenBank/DDBJ whole genome shotgun (WGS) entry which is preliminary data.</text>
</comment>
<evidence type="ECO:0000256" key="1">
    <source>
        <dbReference type="SAM" id="MobiDB-lite"/>
    </source>
</evidence>
<dbReference type="PANTHER" id="PTHR34682:SF1">
    <property type="entry name" value="PROTEIN METABOLIC NETWORK MODULATOR 1"/>
    <property type="match status" value="1"/>
</dbReference>
<name>A0A7J6X8Z9_THATH</name>
<dbReference type="PANTHER" id="PTHR34682">
    <property type="entry name" value="AT HOOK MOTIF-CONTAINING PROTEIN"/>
    <property type="match status" value="1"/>
</dbReference>
<accession>A0A7J6X8Z9</accession>
<gene>
    <name evidence="2" type="ORF">FRX31_004965</name>
</gene>
<proteinExistence type="predicted"/>
<protein>
    <submittedName>
        <fullName evidence="2">At hook motif-containing protein</fullName>
    </submittedName>
</protein>
<evidence type="ECO:0000313" key="3">
    <source>
        <dbReference type="Proteomes" id="UP000554482"/>
    </source>
</evidence>
<dbReference type="InterPro" id="IPR045881">
    <property type="entry name" value="MNM1-like"/>
</dbReference>